<organism evidence="7 8">
    <name type="scientific">Chryseobacterium bernardetii</name>
    <dbReference type="NCBI Taxonomy" id="1241978"/>
    <lineage>
        <taxon>Bacteria</taxon>
        <taxon>Pseudomonadati</taxon>
        <taxon>Bacteroidota</taxon>
        <taxon>Flavobacteriia</taxon>
        <taxon>Flavobacteriales</taxon>
        <taxon>Weeksellaceae</taxon>
        <taxon>Chryseobacterium group</taxon>
        <taxon>Chryseobacterium</taxon>
    </lineage>
</organism>
<evidence type="ECO:0000256" key="3">
    <source>
        <dbReference type="ARBA" id="ARBA00022737"/>
    </source>
</evidence>
<dbReference type="GeneID" id="99066497"/>
<proteinExistence type="inferred from homology"/>
<dbReference type="Proteomes" id="UP000271193">
    <property type="component" value="Chromosome"/>
</dbReference>
<keyword evidence="6" id="KW-0812">Transmembrane</keyword>
<dbReference type="SUPFAM" id="SSF46894">
    <property type="entry name" value="C-terminal effector domain of the bipartite response regulators"/>
    <property type="match status" value="1"/>
</dbReference>
<dbReference type="InterPro" id="IPR019734">
    <property type="entry name" value="TPR_rpt"/>
</dbReference>
<feature type="transmembrane region" description="Helical" evidence="6">
    <location>
        <begin position="381"/>
        <end position="404"/>
    </location>
</feature>
<dbReference type="InterPro" id="IPR011990">
    <property type="entry name" value="TPR-like_helical_dom_sf"/>
</dbReference>
<comment type="similarity">
    <text evidence="5">Belongs to the Rap family.</text>
</comment>
<dbReference type="Pfam" id="PF13181">
    <property type="entry name" value="TPR_8"/>
    <property type="match status" value="1"/>
</dbReference>
<evidence type="ECO:0000256" key="5">
    <source>
        <dbReference type="ARBA" id="ARBA00038253"/>
    </source>
</evidence>
<evidence type="ECO:0000256" key="4">
    <source>
        <dbReference type="ARBA" id="ARBA00022803"/>
    </source>
</evidence>
<dbReference type="GO" id="GO:0006355">
    <property type="term" value="P:regulation of DNA-templated transcription"/>
    <property type="evidence" value="ECO:0007669"/>
    <property type="project" value="InterPro"/>
</dbReference>
<keyword evidence="6" id="KW-1133">Transmembrane helix</keyword>
<dbReference type="KEGG" id="cben:EG339_16955"/>
<evidence type="ECO:0000313" key="8">
    <source>
        <dbReference type="Proteomes" id="UP000271193"/>
    </source>
</evidence>
<evidence type="ECO:0000256" key="6">
    <source>
        <dbReference type="SAM" id="Phobius"/>
    </source>
</evidence>
<keyword evidence="2" id="KW-0963">Cytoplasm</keyword>
<dbReference type="AlphaFoldDB" id="A0A3G6TJ89"/>
<name>A0A3G6TJ89_9FLAO</name>
<keyword evidence="3" id="KW-0677">Repeat</keyword>
<evidence type="ECO:0008006" key="9">
    <source>
        <dbReference type="Google" id="ProtNLM"/>
    </source>
</evidence>
<keyword evidence="8" id="KW-1185">Reference proteome</keyword>
<dbReference type="EMBL" id="CP033932">
    <property type="protein sequence ID" value="AZB26160.1"/>
    <property type="molecule type" value="Genomic_DNA"/>
</dbReference>
<gene>
    <name evidence="7" type="ORF">EG339_16955</name>
</gene>
<keyword evidence="4" id="KW-0802">TPR repeat</keyword>
<dbReference type="GO" id="GO:0003677">
    <property type="term" value="F:DNA binding"/>
    <property type="evidence" value="ECO:0007669"/>
    <property type="project" value="InterPro"/>
</dbReference>
<dbReference type="RefSeq" id="WP_123871097.1">
    <property type="nucleotide sequence ID" value="NZ_CP033932.1"/>
</dbReference>
<evidence type="ECO:0000313" key="7">
    <source>
        <dbReference type="EMBL" id="AZB26160.1"/>
    </source>
</evidence>
<dbReference type="PANTHER" id="PTHR46630">
    <property type="entry name" value="TETRATRICOPEPTIDE REPEAT PROTEIN 29"/>
    <property type="match status" value="1"/>
</dbReference>
<evidence type="ECO:0000256" key="1">
    <source>
        <dbReference type="ARBA" id="ARBA00004496"/>
    </source>
</evidence>
<reference evidence="8" key="1">
    <citation type="submission" date="2018-11" db="EMBL/GenBank/DDBJ databases">
        <title>Proposal to divide the Flavobacteriaceae and reorganize its genera based on Amino Acid Identity values calculated from whole genome sequences.</title>
        <authorList>
            <person name="Nicholson A.C."/>
            <person name="Gulvik C.A."/>
            <person name="Whitney A.M."/>
            <person name="Humrighouse B.W."/>
            <person name="Bell M."/>
            <person name="Holmes B."/>
            <person name="Steigerwalt A.G."/>
            <person name="Villarma A."/>
            <person name="Sheth M."/>
            <person name="Batra D."/>
            <person name="Pryor J."/>
            <person name="Bernardet J.-F."/>
            <person name="Hugo C."/>
            <person name="Kampfer P."/>
            <person name="Newman J."/>
            <person name="McQuiston J.R."/>
        </authorList>
    </citation>
    <scope>NUCLEOTIDE SEQUENCE [LARGE SCALE GENOMIC DNA]</scope>
    <source>
        <strain evidence="8">G0229</strain>
    </source>
</reference>
<protein>
    <recommendedName>
        <fullName evidence="9">HTH luxR-type domain-containing protein</fullName>
    </recommendedName>
</protein>
<dbReference type="SUPFAM" id="SSF48452">
    <property type="entry name" value="TPR-like"/>
    <property type="match status" value="2"/>
</dbReference>
<dbReference type="GO" id="GO:0005737">
    <property type="term" value="C:cytoplasm"/>
    <property type="evidence" value="ECO:0007669"/>
    <property type="project" value="UniProtKB-SubCell"/>
</dbReference>
<evidence type="ECO:0000256" key="2">
    <source>
        <dbReference type="ARBA" id="ARBA00022490"/>
    </source>
</evidence>
<comment type="subcellular location">
    <subcellularLocation>
        <location evidence="1">Cytoplasm</location>
    </subcellularLocation>
</comment>
<dbReference type="Gene3D" id="1.25.40.10">
    <property type="entry name" value="Tetratricopeptide repeat domain"/>
    <property type="match status" value="2"/>
</dbReference>
<dbReference type="InterPro" id="IPR051476">
    <property type="entry name" value="Bac_ResReg_Asp_Phosphatase"/>
</dbReference>
<dbReference type="InterPro" id="IPR016032">
    <property type="entry name" value="Sig_transdc_resp-reg_C-effctor"/>
</dbReference>
<accession>A0A3G6TJ89</accession>
<feature type="transmembrane region" description="Helical" evidence="6">
    <location>
        <begin position="49"/>
        <end position="70"/>
    </location>
</feature>
<dbReference type="PANTHER" id="PTHR46630:SF1">
    <property type="entry name" value="TETRATRICOPEPTIDE REPEAT PROTEIN 29"/>
    <property type="match status" value="1"/>
</dbReference>
<keyword evidence="6" id="KW-0472">Membrane</keyword>
<sequence>MQNITLFFLSSFKIIYAQDGIGAIKKVLYSSMDIRAKKSNVQENNGSVLFLPLNRIFLLFFLFFSGVFYTQKWSPEKIDRLQDKIGSQYMQEGRIYEGIEQTKKAIQLSDEINYTKGRARGYIHMVNFLHSLGKYSEEQVYLQKAESLYNTFDDDPALLSAFFAAYGKNYHELGLIEKSNESFDKALKEALKIKDKQLKRKRLHYIYGSKAINFGLIEYNDSMYYYIHKAYKILPRVVEATNHTSYFLENKKNPDSAKFYLDQAEGLLKNSTETFDYLVFNYMSGQYYGSIKNYNKALEFYEKSLALSMKMNRPKNMMKNYKEIAEIYNLQNNAYKANEYLQKYTKIRDSFEKGNLIALQTSGKKIIDDEKKQSQELNKKWYYIIAGLFLGITILIVLLSVAYYRKVQKKDLLLKENTTAILQKDLQVKVLEQKVNETFDEIIQLAKENHPEFWGRFQEVYPDFRSKILSINPTLKVSELILAAYIYLGFNTKDIANYTFKAVQTIKNNKYNLRKRLNIPAQEDIVVWIRNQTDKEIRI</sequence>